<protein>
    <recommendedName>
        <fullName evidence="4">HIRAN domain-containing protein</fullName>
    </recommendedName>
</protein>
<reference evidence="5 6" key="1">
    <citation type="submission" date="2019-06" db="EMBL/GenBank/DDBJ databases">
        <authorList>
            <person name="Mardanova A.M."/>
            <person name="Pudova D.S."/>
            <person name="Shagimardanova E.I."/>
            <person name="Gogoleva N.E."/>
            <person name="Lutfullin M.T."/>
            <person name="Hadieva G.F."/>
            <person name="Sharipova M.R."/>
        </authorList>
    </citation>
    <scope>NUCLEOTIDE SEQUENCE [LARGE SCALE GENOMIC DNA]</scope>
    <source>
        <strain evidence="5 6">MG-1</strain>
    </source>
</reference>
<evidence type="ECO:0000256" key="3">
    <source>
        <dbReference type="SAM" id="MobiDB-lite"/>
    </source>
</evidence>
<evidence type="ECO:0000313" key="6">
    <source>
        <dbReference type="Proteomes" id="UP000314223"/>
    </source>
</evidence>
<sequence>MKLSQLFASLFSKRSPQPAPQPRRTSRKETPARIEIATPVEADNENRPKSTKWLSPEEAAVELVRNPSGELNFRVEEREGSLRFVSCTSGKMPSKGSPPLAKLSIFYFGVRGHQHYQPVRRKLGSLVILRREPDNSYGASAIAVVNPSTNKTYGYVNKGNSGRLSKRIDAGEDFVAVVMGASGHHLAIMPRDVASELELV</sequence>
<proteinExistence type="predicted"/>
<dbReference type="Proteomes" id="UP000314223">
    <property type="component" value="Unassembled WGS sequence"/>
</dbReference>
<keyword evidence="1" id="KW-0479">Metal-binding</keyword>
<dbReference type="AlphaFoldDB" id="A0A5C4X2W2"/>
<dbReference type="EMBL" id="VDMQ01000003">
    <property type="protein sequence ID" value="TNM55905.1"/>
    <property type="molecule type" value="Genomic_DNA"/>
</dbReference>
<dbReference type="GO" id="GO:0016818">
    <property type="term" value="F:hydrolase activity, acting on acid anhydrides, in phosphorus-containing anhydrides"/>
    <property type="evidence" value="ECO:0007669"/>
    <property type="project" value="InterPro"/>
</dbReference>
<evidence type="ECO:0000259" key="4">
    <source>
        <dbReference type="Pfam" id="PF08797"/>
    </source>
</evidence>
<evidence type="ECO:0000256" key="2">
    <source>
        <dbReference type="ARBA" id="ARBA00022801"/>
    </source>
</evidence>
<organism evidence="5 6">
    <name type="scientific">Brevibacterium sediminis</name>
    <dbReference type="NCBI Taxonomy" id="1857024"/>
    <lineage>
        <taxon>Bacteria</taxon>
        <taxon>Bacillati</taxon>
        <taxon>Actinomycetota</taxon>
        <taxon>Actinomycetes</taxon>
        <taxon>Micrococcales</taxon>
        <taxon>Brevibacteriaceae</taxon>
        <taxon>Brevibacterium</taxon>
    </lineage>
</organism>
<comment type="caution">
    <text evidence="5">The sequence shown here is derived from an EMBL/GenBank/DDBJ whole genome shotgun (WGS) entry which is preliminary data.</text>
</comment>
<keyword evidence="2" id="KW-0378">Hydrolase</keyword>
<dbReference type="Pfam" id="PF08797">
    <property type="entry name" value="HIRAN"/>
    <property type="match status" value="1"/>
</dbReference>
<dbReference type="InterPro" id="IPR014905">
    <property type="entry name" value="HIRAN"/>
</dbReference>
<evidence type="ECO:0000313" key="5">
    <source>
        <dbReference type="EMBL" id="TNM55905.1"/>
    </source>
</evidence>
<gene>
    <name evidence="5" type="ORF">FHQ09_06605</name>
</gene>
<name>A0A5C4X2W2_9MICO</name>
<feature type="domain" description="HIRAN" evidence="4">
    <location>
        <begin position="107"/>
        <end position="188"/>
    </location>
</feature>
<feature type="region of interest" description="Disordered" evidence="3">
    <location>
        <begin position="8"/>
        <end position="50"/>
    </location>
</feature>
<dbReference type="Gene3D" id="3.30.70.2330">
    <property type="match status" value="1"/>
</dbReference>
<accession>A0A5C4X2W2</accession>
<dbReference type="GO" id="GO:0008270">
    <property type="term" value="F:zinc ion binding"/>
    <property type="evidence" value="ECO:0007669"/>
    <property type="project" value="InterPro"/>
</dbReference>
<evidence type="ECO:0000256" key="1">
    <source>
        <dbReference type="ARBA" id="ARBA00022723"/>
    </source>
</evidence>
<dbReference type="GO" id="GO:0003676">
    <property type="term" value="F:nucleic acid binding"/>
    <property type="evidence" value="ECO:0007669"/>
    <property type="project" value="InterPro"/>
</dbReference>